<dbReference type="FunCoup" id="A0A1X2HM64">
    <property type="interactions" value="209"/>
</dbReference>
<name>A0A1X2HM64_SYNRA</name>
<dbReference type="OMA" id="AFHSMMQ"/>
<dbReference type="PANTHER" id="PTHR42886:SF29">
    <property type="entry name" value="PUMMELIG, ISOFORM A"/>
    <property type="match status" value="1"/>
</dbReference>
<dbReference type="InterPro" id="IPR029058">
    <property type="entry name" value="AB_hydrolase_fold"/>
</dbReference>
<protein>
    <submittedName>
        <fullName evidence="4">Alpha/Beta hydrolase protein</fullName>
    </submittedName>
</protein>
<dbReference type="InterPro" id="IPR000073">
    <property type="entry name" value="AB_hydrolase_1"/>
</dbReference>
<dbReference type="InParanoid" id="A0A1X2HM64"/>
<dbReference type="EMBL" id="MCGN01000002">
    <property type="protein sequence ID" value="ORZ00480.1"/>
    <property type="molecule type" value="Genomic_DNA"/>
</dbReference>
<dbReference type="OrthoDB" id="7457040at2759"/>
<evidence type="ECO:0000256" key="1">
    <source>
        <dbReference type="ARBA" id="ARBA00038097"/>
    </source>
</evidence>
<evidence type="ECO:0000313" key="4">
    <source>
        <dbReference type="EMBL" id="ORZ00480.1"/>
    </source>
</evidence>
<dbReference type="Gene3D" id="3.40.50.1820">
    <property type="entry name" value="alpha/beta hydrolase"/>
    <property type="match status" value="1"/>
</dbReference>
<keyword evidence="4" id="KW-0378">Hydrolase</keyword>
<gene>
    <name evidence="4" type="ORF">BCR43DRAFT_452450</name>
</gene>
<evidence type="ECO:0000259" key="3">
    <source>
        <dbReference type="Pfam" id="PF00561"/>
    </source>
</evidence>
<feature type="domain" description="AB hydrolase-1" evidence="3">
    <location>
        <begin position="121"/>
        <end position="245"/>
    </location>
</feature>
<dbReference type="AlphaFoldDB" id="A0A1X2HM64"/>
<accession>A0A1X2HM64</accession>
<reference evidence="4 5" key="1">
    <citation type="submission" date="2016-07" db="EMBL/GenBank/DDBJ databases">
        <title>Pervasive Adenine N6-methylation of Active Genes in Fungi.</title>
        <authorList>
            <consortium name="DOE Joint Genome Institute"/>
            <person name="Mondo S.J."/>
            <person name="Dannebaum R.O."/>
            <person name="Kuo R.C."/>
            <person name="Labutti K."/>
            <person name="Haridas S."/>
            <person name="Kuo A."/>
            <person name="Salamov A."/>
            <person name="Ahrendt S.R."/>
            <person name="Lipzen A."/>
            <person name="Sullivan W."/>
            <person name="Andreopoulos W.B."/>
            <person name="Clum A."/>
            <person name="Lindquist E."/>
            <person name="Daum C."/>
            <person name="Ramamoorthy G.K."/>
            <person name="Gryganskyi A."/>
            <person name="Culley D."/>
            <person name="Magnuson J.K."/>
            <person name="James T.Y."/>
            <person name="O'Malley M.A."/>
            <person name="Stajich J.E."/>
            <person name="Spatafora J.W."/>
            <person name="Visel A."/>
            <person name="Grigoriev I.V."/>
        </authorList>
    </citation>
    <scope>NUCLEOTIDE SEQUENCE [LARGE SCALE GENOMIC DNA]</scope>
    <source>
        <strain evidence="4 5">NRRL 2496</strain>
    </source>
</reference>
<keyword evidence="5" id="KW-1185">Reference proteome</keyword>
<dbReference type="Proteomes" id="UP000242180">
    <property type="component" value="Unassembled WGS sequence"/>
</dbReference>
<dbReference type="Pfam" id="PF00561">
    <property type="entry name" value="Abhydrolase_1"/>
    <property type="match status" value="1"/>
</dbReference>
<dbReference type="GO" id="GO:0052689">
    <property type="term" value="F:carboxylic ester hydrolase activity"/>
    <property type="evidence" value="ECO:0007669"/>
    <property type="project" value="TreeGrafter"/>
</dbReference>
<evidence type="ECO:0000313" key="5">
    <source>
        <dbReference type="Proteomes" id="UP000242180"/>
    </source>
</evidence>
<organism evidence="4 5">
    <name type="scientific">Syncephalastrum racemosum</name>
    <name type="common">Filamentous fungus</name>
    <dbReference type="NCBI Taxonomy" id="13706"/>
    <lineage>
        <taxon>Eukaryota</taxon>
        <taxon>Fungi</taxon>
        <taxon>Fungi incertae sedis</taxon>
        <taxon>Mucoromycota</taxon>
        <taxon>Mucoromycotina</taxon>
        <taxon>Mucoromycetes</taxon>
        <taxon>Mucorales</taxon>
        <taxon>Syncephalastraceae</taxon>
        <taxon>Syncephalastrum</taxon>
    </lineage>
</organism>
<comment type="similarity">
    <text evidence="1">Belongs to the peptidase S33 family. ABHD4/ABHD5 subfamily.</text>
</comment>
<feature type="region of interest" description="Disordered" evidence="2">
    <location>
        <begin position="271"/>
        <end position="296"/>
    </location>
</feature>
<feature type="compositionally biased region" description="Low complexity" evidence="2">
    <location>
        <begin position="274"/>
        <end position="291"/>
    </location>
</feature>
<dbReference type="GO" id="GO:0055088">
    <property type="term" value="P:lipid homeostasis"/>
    <property type="evidence" value="ECO:0007669"/>
    <property type="project" value="TreeGrafter"/>
</dbReference>
<dbReference type="PANTHER" id="PTHR42886">
    <property type="entry name" value="RE40534P-RELATED"/>
    <property type="match status" value="1"/>
</dbReference>
<feature type="region of interest" description="Disordered" evidence="2">
    <location>
        <begin position="239"/>
        <end position="258"/>
    </location>
</feature>
<dbReference type="GO" id="GO:0005739">
    <property type="term" value="C:mitochondrion"/>
    <property type="evidence" value="ECO:0007669"/>
    <property type="project" value="TreeGrafter"/>
</dbReference>
<evidence type="ECO:0000256" key="2">
    <source>
        <dbReference type="SAM" id="MobiDB-lite"/>
    </source>
</evidence>
<dbReference type="SUPFAM" id="SSF53474">
    <property type="entry name" value="alpha/beta-Hydrolases"/>
    <property type="match status" value="1"/>
</dbReference>
<proteinExistence type="inferred from homology"/>
<feature type="region of interest" description="Disordered" evidence="2">
    <location>
        <begin position="1"/>
        <end position="25"/>
    </location>
</feature>
<dbReference type="GO" id="GO:0006654">
    <property type="term" value="P:phosphatidic acid biosynthetic process"/>
    <property type="evidence" value="ECO:0007669"/>
    <property type="project" value="TreeGrafter"/>
</dbReference>
<dbReference type="GO" id="GO:0042171">
    <property type="term" value="F:lysophosphatidic acid acyltransferase activity"/>
    <property type="evidence" value="ECO:0007669"/>
    <property type="project" value="TreeGrafter"/>
</dbReference>
<dbReference type="STRING" id="13706.A0A1X2HM64"/>
<comment type="caution">
    <text evidence="4">The sequence shown here is derived from an EMBL/GenBank/DDBJ whole genome shotgun (WGS) entry which is preliminary data.</text>
</comment>
<sequence>MASIATANNTTDTTPSTSSPSSDFIPSAIPPTSFANFARYWWQRSDRTAAIAERRVLQNILVPKQRSLLARLYQVPIDSAGTKRINTLLLQPRKTGDTFQLETVENADIASEHATDKQSNLVMCHGYGAGLGFFYRNYGALGTMPGWRVYSIDWLGMGRSSRPKWTIKKKSSQSWDEIIDEVEDHFVESLEDWRKKTGLNRMTLMGHSMGGYFATCYALKYPTRVEKLVLVSPAGVAPHPPEMAGPQKSTEHGSPQQVIEKEASELNAKMQVDPAAAASSAAPAPEIEQPQPQRPRRSVPSWAAYLWDKNVTPMSIVRLGGPFGARLLNRYTSWAFRNLETREQHDLYDYLYHITSDTGSGEYALAAILAPGAFARRPLFDRLAQLQMPTIFIYGENDWMDYRAAEKAKQNMRVEAKVIRVPHGGHHMYLDNPEHFNRVVMEELN</sequence>